<sequence>MIWLADAVLVIHALIALFIVGGLAAIWVGAGLGWKWVRLRLFRLAHLFAIGLVSTLSLLGMACPLTVLEDWLRNGSVGAQGFIQRWVSRLLYYDVSAWVFTLAYAVFALVVVLTWRLVPPRQRM</sequence>
<evidence type="ECO:0000313" key="2">
    <source>
        <dbReference type="EMBL" id="KLU20426.1"/>
    </source>
</evidence>
<feature type="transmembrane region" description="Helical" evidence="1">
    <location>
        <begin position="12"/>
        <end position="32"/>
    </location>
</feature>
<dbReference type="InterPro" id="IPR021218">
    <property type="entry name" value="DUF2784"/>
</dbReference>
<dbReference type="Pfam" id="PF10861">
    <property type="entry name" value="DUF2784"/>
    <property type="match status" value="1"/>
</dbReference>
<keyword evidence="1" id="KW-0472">Membrane</keyword>
<dbReference type="EMBL" id="AEJF01000258">
    <property type="protein sequence ID" value="KLU20426.1"/>
    <property type="molecule type" value="Genomic_DNA"/>
</dbReference>
<name>A0A0J1CIY1_9BURK</name>
<keyword evidence="1" id="KW-1133">Transmembrane helix</keyword>
<dbReference type="AlphaFoldDB" id="A0A0J1CIY1"/>
<organism evidence="2 3">
    <name type="scientific">Caballeronia mineralivorans PML1(12)</name>
    <dbReference type="NCBI Taxonomy" id="908627"/>
    <lineage>
        <taxon>Bacteria</taxon>
        <taxon>Pseudomonadati</taxon>
        <taxon>Pseudomonadota</taxon>
        <taxon>Betaproteobacteria</taxon>
        <taxon>Burkholderiales</taxon>
        <taxon>Burkholderiaceae</taxon>
        <taxon>Caballeronia</taxon>
    </lineage>
</organism>
<proteinExistence type="predicted"/>
<dbReference type="RefSeq" id="WP_047898122.1">
    <property type="nucleotide sequence ID" value="NZ_AEJF01000258.1"/>
</dbReference>
<reference evidence="2 3" key="1">
    <citation type="journal article" date="2015" name="Genome Announc.">
        <title>Draft Genome Sequence of Burkholderia sp. Strain PML1(12), an Ectomycorrhizosphere-Inhabiting Bacterium with Effective Mineral-Weathering Ability.</title>
        <authorList>
            <person name="Uroz S."/>
            <person name="Oger P."/>
        </authorList>
    </citation>
    <scope>NUCLEOTIDE SEQUENCE [LARGE SCALE GENOMIC DNA]</scope>
    <source>
        <strain evidence="3">PML1(12)</strain>
    </source>
</reference>
<feature type="transmembrane region" description="Helical" evidence="1">
    <location>
        <begin position="44"/>
        <end position="67"/>
    </location>
</feature>
<feature type="transmembrane region" description="Helical" evidence="1">
    <location>
        <begin position="95"/>
        <end position="118"/>
    </location>
</feature>
<protein>
    <submittedName>
        <fullName evidence="2">Membrane protein</fullName>
    </submittedName>
</protein>
<accession>A0A0J1CIY1</accession>
<dbReference type="OrthoDB" id="370375at2"/>
<dbReference type="Proteomes" id="UP000035963">
    <property type="component" value="Unassembled WGS sequence"/>
</dbReference>
<comment type="caution">
    <text evidence="2">The sequence shown here is derived from an EMBL/GenBank/DDBJ whole genome shotgun (WGS) entry which is preliminary data.</text>
</comment>
<dbReference type="PATRIC" id="fig|908627.4.peg.9424"/>
<keyword evidence="1" id="KW-0812">Transmembrane</keyword>
<evidence type="ECO:0000256" key="1">
    <source>
        <dbReference type="SAM" id="Phobius"/>
    </source>
</evidence>
<keyword evidence="3" id="KW-1185">Reference proteome</keyword>
<evidence type="ECO:0000313" key="3">
    <source>
        <dbReference type="Proteomes" id="UP000035963"/>
    </source>
</evidence>
<gene>
    <name evidence="2" type="ORF">EOS_41905</name>
</gene>